<feature type="binding site" evidence="7">
    <location>
        <begin position="332"/>
        <end position="336"/>
    </location>
    <ligand>
        <name>FMN</name>
        <dbReference type="ChEBI" id="CHEBI:58210"/>
    </ligand>
</feature>
<keyword evidence="10" id="KW-1185">Reference proteome</keyword>
<feature type="binding site" evidence="7">
    <location>
        <begin position="108"/>
        <end position="110"/>
    </location>
    <ligand>
        <name>FMN</name>
        <dbReference type="ChEBI" id="CHEBI:58210"/>
    </ligand>
</feature>
<dbReference type="GO" id="GO:0016614">
    <property type="term" value="F:oxidoreductase activity, acting on CH-OH group of donors"/>
    <property type="evidence" value="ECO:0007669"/>
    <property type="project" value="UniProtKB-ARBA"/>
</dbReference>
<dbReference type="PANTHER" id="PTHR10578">
    <property type="entry name" value="S -2-HYDROXY-ACID OXIDASE-RELATED"/>
    <property type="match status" value="1"/>
</dbReference>
<dbReference type="InterPro" id="IPR000262">
    <property type="entry name" value="FMN-dep_DH"/>
</dbReference>
<evidence type="ECO:0000256" key="7">
    <source>
        <dbReference type="PIRSR" id="PIRSR000138-2"/>
    </source>
</evidence>
<protein>
    <submittedName>
        <fullName evidence="9">Alpha-hydroxy-acid oxidizing protein</fullName>
    </submittedName>
</protein>
<dbReference type="PROSITE" id="PS00557">
    <property type="entry name" value="FMN_HYDROXY_ACID_DH_1"/>
    <property type="match status" value="1"/>
</dbReference>
<feature type="binding site" evidence="7">
    <location>
        <begin position="355"/>
        <end position="356"/>
    </location>
    <ligand>
        <name>FMN</name>
        <dbReference type="ChEBI" id="CHEBI:58210"/>
    </ligand>
</feature>
<sequence>MSTTARRRPRLRELRAYVPPRRGLPTSRSRLQEAATVEDLRRLAERRAPRLVFDYVDGAAEDERSLRASVEAFDQLVFRPRILRDVGAVTTTTRILGRETSMPLVLGPTGFTRMMHRDGEIGVATAAASAGVPYTLSTMGTTPAADLAAAAGAGWNWFQLYVMRDRGQNLETLAKAREAGMDVLVLTVDVPVAGARLRDVRHGMTIPPTLRWKTAGQAVRRPAWTWDFLTSEPLSFAAAGGSPDDLAGMINTMFDPTTTLADLEWIRGEWEGKILVKGVQDVDDAVDLASIGVDGLVVSNHGGRQLDRAPVPLRLLPGVREAVGPDLDVFLDGGVRSGADIAAAVALGATAAFVGRAYLFGLMAGGHDGVTRMLQIVQAELTRTMQLLGATSIDELDHRLVALEEGTP</sequence>
<dbReference type="RefSeq" id="WP_119703004.1">
    <property type="nucleotide sequence ID" value="NZ_JBHSOI010000001.1"/>
</dbReference>
<dbReference type="EMBL" id="QUBR01000001">
    <property type="protein sequence ID" value="REK72890.1"/>
    <property type="molecule type" value="Genomic_DNA"/>
</dbReference>
<dbReference type="PANTHER" id="PTHR10578:SF107">
    <property type="entry name" value="2-HYDROXYACID OXIDASE 1"/>
    <property type="match status" value="1"/>
</dbReference>
<feature type="binding site" evidence="7">
    <location>
        <position position="304"/>
    </location>
    <ligand>
        <name>glyoxylate</name>
        <dbReference type="ChEBI" id="CHEBI:36655"/>
    </ligand>
</feature>
<gene>
    <name evidence="9" type="ORF">DX116_04650</name>
</gene>
<feature type="domain" description="FMN hydroxy acid dehydrogenase" evidence="8">
    <location>
        <begin position="29"/>
        <end position="406"/>
    </location>
</feature>
<feature type="binding site" evidence="7">
    <location>
        <position position="196"/>
    </location>
    <ligand>
        <name>glyoxylate</name>
        <dbReference type="ChEBI" id="CHEBI:36655"/>
    </ligand>
</feature>
<dbReference type="OrthoDB" id="9770452at2"/>
<organism evidence="9 10">
    <name type="scientific">Aeromicrobium endophyticum</name>
    <dbReference type="NCBI Taxonomy" id="2292704"/>
    <lineage>
        <taxon>Bacteria</taxon>
        <taxon>Bacillati</taxon>
        <taxon>Actinomycetota</taxon>
        <taxon>Actinomycetes</taxon>
        <taxon>Propionibacteriales</taxon>
        <taxon>Nocardioidaceae</taxon>
        <taxon>Aeromicrobium</taxon>
    </lineage>
</organism>
<feature type="binding site" evidence="7">
    <location>
        <position position="187"/>
    </location>
    <ligand>
        <name>FMN</name>
        <dbReference type="ChEBI" id="CHEBI:58210"/>
    </ligand>
</feature>
<feature type="binding site" evidence="7">
    <location>
        <position position="161"/>
    </location>
    <ligand>
        <name>glyoxylate</name>
        <dbReference type="ChEBI" id="CHEBI:36655"/>
    </ligand>
</feature>
<feature type="active site" description="Proton acceptor" evidence="6">
    <location>
        <position position="301"/>
    </location>
</feature>
<dbReference type="FunFam" id="3.20.20.70:FF:000029">
    <property type="entry name" value="L-lactate dehydrogenase"/>
    <property type="match status" value="1"/>
</dbReference>
<evidence type="ECO:0000259" key="8">
    <source>
        <dbReference type="PROSITE" id="PS51349"/>
    </source>
</evidence>
<dbReference type="GO" id="GO:0010181">
    <property type="term" value="F:FMN binding"/>
    <property type="evidence" value="ECO:0007669"/>
    <property type="project" value="InterPro"/>
</dbReference>
<dbReference type="Gene3D" id="3.20.20.70">
    <property type="entry name" value="Aldolase class I"/>
    <property type="match status" value="1"/>
</dbReference>
<keyword evidence="3 7" id="KW-0288">FMN</keyword>
<reference evidence="9 10" key="1">
    <citation type="submission" date="2018-08" db="EMBL/GenBank/DDBJ databases">
        <title>Aeromicrobium sp. M2KJ-4, whole genome shotgun sequence.</title>
        <authorList>
            <person name="Tuo L."/>
        </authorList>
    </citation>
    <scope>NUCLEOTIDE SEQUENCE [LARGE SCALE GENOMIC DNA]</scope>
    <source>
        <strain evidence="9 10">M2KJ-4</strain>
    </source>
</reference>
<feature type="binding site" evidence="7">
    <location>
        <position position="277"/>
    </location>
    <ligand>
        <name>FMN</name>
        <dbReference type="ChEBI" id="CHEBI:58210"/>
    </ligand>
</feature>
<dbReference type="CDD" id="cd02809">
    <property type="entry name" value="alpha_hydroxyacid_oxid_FMN"/>
    <property type="match status" value="1"/>
</dbReference>
<dbReference type="Pfam" id="PF01070">
    <property type="entry name" value="FMN_dh"/>
    <property type="match status" value="1"/>
</dbReference>
<evidence type="ECO:0000256" key="4">
    <source>
        <dbReference type="ARBA" id="ARBA00023002"/>
    </source>
</evidence>
<evidence type="ECO:0000256" key="5">
    <source>
        <dbReference type="ARBA" id="ARBA00024042"/>
    </source>
</evidence>
<comment type="caution">
    <text evidence="9">The sequence shown here is derived from an EMBL/GenBank/DDBJ whole genome shotgun (WGS) entry which is preliminary data.</text>
</comment>
<name>A0A371PBW5_9ACTN</name>
<feature type="binding site" evidence="7">
    <location>
        <position position="299"/>
    </location>
    <ligand>
        <name>FMN</name>
        <dbReference type="ChEBI" id="CHEBI:58210"/>
    </ligand>
</feature>
<dbReference type="SUPFAM" id="SSF51395">
    <property type="entry name" value="FMN-linked oxidoreductases"/>
    <property type="match status" value="1"/>
</dbReference>
<dbReference type="InterPro" id="IPR013785">
    <property type="entry name" value="Aldolase_TIM"/>
</dbReference>
<evidence type="ECO:0000256" key="6">
    <source>
        <dbReference type="PIRSR" id="PIRSR000138-1"/>
    </source>
</evidence>
<comment type="similarity">
    <text evidence="5">Belongs to the FMN-dependent alpha-hydroxy acid dehydrogenase family.</text>
</comment>
<evidence type="ECO:0000256" key="3">
    <source>
        <dbReference type="ARBA" id="ARBA00022643"/>
    </source>
</evidence>
<proteinExistence type="inferred from homology"/>
<feature type="binding site" evidence="7">
    <location>
        <position position="159"/>
    </location>
    <ligand>
        <name>FMN</name>
        <dbReference type="ChEBI" id="CHEBI:58210"/>
    </ligand>
</feature>
<dbReference type="AlphaFoldDB" id="A0A371PBW5"/>
<keyword evidence="2 7" id="KW-0285">Flavoprotein</keyword>
<dbReference type="PROSITE" id="PS51349">
    <property type="entry name" value="FMN_HYDROXY_ACID_DH_2"/>
    <property type="match status" value="1"/>
</dbReference>
<dbReference type="Proteomes" id="UP000265581">
    <property type="component" value="Unassembled WGS sequence"/>
</dbReference>
<dbReference type="InterPro" id="IPR037396">
    <property type="entry name" value="FMN_HAD"/>
</dbReference>
<evidence type="ECO:0000256" key="1">
    <source>
        <dbReference type="ARBA" id="ARBA00001917"/>
    </source>
</evidence>
<evidence type="ECO:0000256" key="2">
    <source>
        <dbReference type="ARBA" id="ARBA00022630"/>
    </source>
</evidence>
<evidence type="ECO:0000313" key="9">
    <source>
        <dbReference type="EMBL" id="REK72890.1"/>
    </source>
</evidence>
<dbReference type="PIRSF" id="PIRSF000138">
    <property type="entry name" value="Al-hdrx_acd_dh"/>
    <property type="match status" value="1"/>
</dbReference>
<dbReference type="InterPro" id="IPR012133">
    <property type="entry name" value="Alpha-hydoxy_acid_DH_FMN"/>
</dbReference>
<feature type="binding site" evidence="7">
    <location>
        <position position="301"/>
    </location>
    <ligand>
        <name>glyoxylate</name>
        <dbReference type="ChEBI" id="CHEBI:36655"/>
    </ligand>
</feature>
<evidence type="ECO:0000313" key="10">
    <source>
        <dbReference type="Proteomes" id="UP000265581"/>
    </source>
</evidence>
<accession>A0A371PBW5</accession>
<dbReference type="InterPro" id="IPR008259">
    <property type="entry name" value="FMN_hydac_DH_AS"/>
</dbReference>
<feature type="binding site" evidence="7">
    <location>
        <position position="137"/>
    </location>
    <ligand>
        <name>FMN</name>
        <dbReference type="ChEBI" id="CHEBI:58210"/>
    </ligand>
</feature>
<comment type="cofactor">
    <cofactor evidence="1">
        <name>FMN</name>
        <dbReference type="ChEBI" id="CHEBI:58210"/>
    </cofactor>
</comment>
<feature type="binding site" evidence="7">
    <location>
        <position position="55"/>
    </location>
    <ligand>
        <name>glyoxylate</name>
        <dbReference type="ChEBI" id="CHEBI:36655"/>
    </ligand>
</feature>
<keyword evidence="4" id="KW-0560">Oxidoreductase</keyword>